<dbReference type="InterPro" id="IPR052183">
    <property type="entry name" value="IS_Transposase"/>
</dbReference>
<gene>
    <name evidence="6" type="ORF">ACFP2V_27445</name>
</gene>
<dbReference type="RefSeq" id="WP_381217874.1">
    <property type="nucleotide sequence ID" value="NZ_JBHSPC010000093.1"/>
</dbReference>
<feature type="region of interest" description="Disordered" evidence="4">
    <location>
        <begin position="233"/>
        <end position="263"/>
    </location>
</feature>
<dbReference type="InterPro" id="IPR047930">
    <property type="entry name" value="Transpos_IS6"/>
</dbReference>
<dbReference type="Proteomes" id="UP001596183">
    <property type="component" value="Unassembled WGS sequence"/>
</dbReference>
<proteinExistence type="predicted"/>
<dbReference type="InterPro" id="IPR032874">
    <property type="entry name" value="DDE_dom"/>
</dbReference>
<dbReference type="NCBIfam" id="NF033587">
    <property type="entry name" value="transpos_IS6"/>
    <property type="match status" value="1"/>
</dbReference>
<evidence type="ECO:0000256" key="4">
    <source>
        <dbReference type="SAM" id="MobiDB-lite"/>
    </source>
</evidence>
<dbReference type="EMBL" id="JBHSPC010000093">
    <property type="protein sequence ID" value="MFC5673689.1"/>
    <property type="molecule type" value="Genomic_DNA"/>
</dbReference>
<dbReference type="PANTHER" id="PTHR35528:SF3">
    <property type="entry name" value="BLL1675 PROTEIN"/>
    <property type="match status" value="1"/>
</dbReference>
<keyword evidence="3" id="KW-0233">DNA recombination</keyword>
<evidence type="ECO:0000313" key="6">
    <source>
        <dbReference type="EMBL" id="MFC5673689.1"/>
    </source>
</evidence>
<evidence type="ECO:0000256" key="2">
    <source>
        <dbReference type="ARBA" id="ARBA00023125"/>
    </source>
</evidence>
<protein>
    <submittedName>
        <fullName evidence="6">IS6 family transposase</fullName>
    </submittedName>
</protein>
<comment type="caution">
    <text evidence="6">The sequence shown here is derived from an EMBL/GenBank/DDBJ whole genome shotgun (WGS) entry which is preliminary data.</text>
</comment>
<name>A0ABW0XVG2_9ACTN</name>
<feature type="domain" description="DDE" evidence="5">
    <location>
        <begin position="75"/>
        <end position="203"/>
    </location>
</feature>
<keyword evidence="2" id="KW-0238">DNA-binding</keyword>
<keyword evidence="7" id="KW-1185">Reference proteome</keyword>
<organism evidence="6 7">
    <name type="scientific">Streptomyces incanus</name>
    <dbReference type="NCBI Taxonomy" id="887453"/>
    <lineage>
        <taxon>Bacteria</taxon>
        <taxon>Bacillati</taxon>
        <taxon>Actinomycetota</taxon>
        <taxon>Actinomycetes</taxon>
        <taxon>Kitasatosporales</taxon>
        <taxon>Streptomycetaceae</taxon>
        <taxon>Streptomyces</taxon>
    </lineage>
</organism>
<dbReference type="PANTHER" id="PTHR35528">
    <property type="entry name" value="BLL1675 PROTEIN"/>
    <property type="match status" value="1"/>
</dbReference>
<dbReference type="Pfam" id="PF13610">
    <property type="entry name" value="DDE_Tnp_IS240"/>
    <property type="match status" value="1"/>
</dbReference>
<accession>A0ABW0XVG2</accession>
<evidence type="ECO:0000259" key="5">
    <source>
        <dbReference type="Pfam" id="PF13610"/>
    </source>
</evidence>
<sequence>MGSASPSYQGHRHPVEVISPCVWLYFRFPLSFREAEELMPEYGVVVSCETVRRWCATFGQAYAGALRRRRPRPGDTWHLDEVFIKINGERKHRWRAVGADGTVPDILVQNRRDTAAARRFFHRLLKKTRTVPRVMVTDQLRSYRAAHREVMSSMEHRSHQGLNHRAENSPQPTRQRERAMKGFRTVGRTQRSLSAFSQISPHFRPRRHRMTAPGYRTEMRHRFAIRDQITSAAGRPHHGLNPGPYHGPHHATAHRQAPANPTT</sequence>
<evidence type="ECO:0000313" key="7">
    <source>
        <dbReference type="Proteomes" id="UP001596183"/>
    </source>
</evidence>
<feature type="region of interest" description="Disordered" evidence="4">
    <location>
        <begin position="155"/>
        <end position="178"/>
    </location>
</feature>
<evidence type="ECO:0000256" key="1">
    <source>
        <dbReference type="ARBA" id="ARBA00022578"/>
    </source>
</evidence>
<evidence type="ECO:0000256" key="3">
    <source>
        <dbReference type="ARBA" id="ARBA00023172"/>
    </source>
</evidence>
<keyword evidence="1" id="KW-0815">Transposition</keyword>
<reference evidence="7" key="1">
    <citation type="journal article" date="2019" name="Int. J. Syst. Evol. Microbiol.">
        <title>The Global Catalogue of Microorganisms (GCM) 10K type strain sequencing project: providing services to taxonomists for standard genome sequencing and annotation.</title>
        <authorList>
            <consortium name="The Broad Institute Genomics Platform"/>
            <consortium name="The Broad Institute Genome Sequencing Center for Infectious Disease"/>
            <person name="Wu L."/>
            <person name="Ma J."/>
        </authorList>
    </citation>
    <scope>NUCLEOTIDE SEQUENCE [LARGE SCALE GENOMIC DNA]</scope>
    <source>
        <strain evidence="7">JCM 13852</strain>
    </source>
</reference>